<organism evidence="2 3">
    <name type="scientific">Nocardioides luti</name>
    <dbReference type="NCBI Taxonomy" id="2761101"/>
    <lineage>
        <taxon>Bacteria</taxon>
        <taxon>Bacillati</taxon>
        <taxon>Actinomycetota</taxon>
        <taxon>Actinomycetes</taxon>
        <taxon>Propionibacteriales</taxon>
        <taxon>Nocardioidaceae</taxon>
        <taxon>Nocardioides</taxon>
    </lineage>
</organism>
<reference evidence="2 3" key="1">
    <citation type="submission" date="2020-08" db="EMBL/GenBank/DDBJ databases">
        <authorList>
            <person name="Seo M.-J."/>
        </authorList>
    </citation>
    <scope>NUCLEOTIDE SEQUENCE [LARGE SCALE GENOMIC DNA]</scope>
    <source>
        <strain evidence="2 3">KIGAM211</strain>
    </source>
</reference>
<evidence type="ECO:0000313" key="2">
    <source>
        <dbReference type="EMBL" id="MBB6629839.1"/>
    </source>
</evidence>
<accession>A0A7X0RMK5</accession>
<feature type="transmembrane region" description="Helical" evidence="1">
    <location>
        <begin position="82"/>
        <end position="115"/>
    </location>
</feature>
<keyword evidence="1" id="KW-1133">Transmembrane helix</keyword>
<gene>
    <name evidence="2" type="ORF">H5V45_21150</name>
</gene>
<dbReference type="AlphaFoldDB" id="A0A7X0RMK5"/>
<keyword evidence="1" id="KW-0472">Membrane</keyword>
<feature type="transmembrane region" description="Helical" evidence="1">
    <location>
        <begin position="48"/>
        <end position="70"/>
    </location>
</feature>
<sequence>MIRFALGEPYRPERARQLRILLGAAAVVVVFLFGWAALLLLGHGSASTALLVLVVPGVLLGGLVAGALRAVSNEDPNARPWVAATGLVAIVVAVLLSQTFIGLLVAVVAVPLLLIGVLPGRDDDPPEPSAH</sequence>
<dbReference type="Proteomes" id="UP000523955">
    <property type="component" value="Unassembled WGS sequence"/>
</dbReference>
<feature type="transmembrane region" description="Helical" evidence="1">
    <location>
        <begin position="20"/>
        <end position="42"/>
    </location>
</feature>
<dbReference type="RefSeq" id="WP_185255053.1">
    <property type="nucleotide sequence ID" value="NZ_JACKXE010000002.1"/>
</dbReference>
<comment type="caution">
    <text evidence="2">The sequence shown here is derived from an EMBL/GenBank/DDBJ whole genome shotgun (WGS) entry which is preliminary data.</text>
</comment>
<keyword evidence="1" id="KW-0812">Transmembrane</keyword>
<evidence type="ECO:0000313" key="3">
    <source>
        <dbReference type="Proteomes" id="UP000523955"/>
    </source>
</evidence>
<proteinExistence type="predicted"/>
<keyword evidence="3" id="KW-1185">Reference proteome</keyword>
<name>A0A7X0RMK5_9ACTN</name>
<dbReference type="EMBL" id="JACKXE010000002">
    <property type="protein sequence ID" value="MBB6629839.1"/>
    <property type="molecule type" value="Genomic_DNA"/>
</dbReference>
<evidence type="ECO:0000256" key="1">
    <source>
        <dbReference type="SAM" id="Phobius"/>
    </source>
</evidence>
<protein>
    <submittedName>
        <fullName evidence="2">Uncharacterized protein</fullName>
    </submittedName>
</protein>